<name>A0AAV7GYE2_DENCH</name>
<evidence type="ECO:0000313" key="3">
    <source>
        <dbReference type="Proteomes" id="UP000775213"/>
    </source>
</evidence>
<evidence type="ECO:0000256" key="1">
    <source>
        <dbReference type="SAM" id="MobiDB-lite"/>
    </source>
</evidence>
<sequence>MQLKASPAIPRVEPKEKKILKEMMKKLMEIRSKTPPTIPITNPNQDLIRIPLVESKGKEIGREELDEKSSFHQEPPPRAPRRGK</sequence>
<reference evidence="2 3" key="1">
    <citation type="journal article" date="2021" name="Hortic Res">
        <title>Chromosome-scale assembly of the Dendrobium chrysotoxum genome enhances the understanding of orchid evolution.</title>
        <authorList>
            <person name="Zhang Y."/>
            <person name="Zhang G.Q."/>
            <person name="Zhang D."/>
            <person name="Liu X.D."/>
            <person name="Xu X.Y."/>
            <person name="Sun W.H."/>
            <person name="Yu X."/>
            <person name="Zhu X."/>
            <person name="Wang Z.W."/>
            <person name="Zhao X."/>
            <person name="Zhong W.Y."/>
            <person name="Chen H."/>
            <person name="Yin W.L."/>
            <person name="Huang T."/>
            <person name="Niu S.C."/>
            <person name="Liu Z.J."/>
        </authorList>
    </citation>
    <scope>NUCLEOTIDE SEQUENCE [LARGE SCALE GENOMIC DNA]</scope>
    <source>
        <strain evidence="2">Lindl</strain>
    </source>
</reference>
<organism evidence="2 3">
    <name type="scientific">Dendrobium chrysotoxum</name>
    <name type="common">Orchid</name>
    <dbReference type="NCBI Taxonomy" id="161865"/>
    <lineage>
        <taxon>Eukaryota</taxon>
        <taxon>Viridiplantae</taxon>
        <taxon>Streptophyta</taxon>
        <taxon>Embryophyta</taxon>
        <taxon>Tracheophyta</taxon>
        <taxon>Spermatophyta</taxon>
        <taxon>Magnoliopsida</taxon>
        <taxon>Liliopsida</taxon>
        <taxon>Asparagales</taxon>
        <taxon>Orchidaceae</taxon>
        <taxon>Epidendroideae</taxon>
        <taxon>Malaxideae</taxon>
        <taxon>Dendrobiinae</taxon>
        <taxon>Dendrobium</taxon>
    </lineage>
</organism>
<dbReference type="Proteomes" id="UP000775213">
    <property type="component" value="Unassembled WGS sequence"/>
</dbReference>
<proteinExistence type="predicted"/>
<dbReference type="EMBL" id="JAGFBR010000005">
    <property type="protein sequence ID" value="KAH0466830.1"/>
    <property type="molecule type" value="Genomic_DNA"/>
</dbReference>
<accession>A0AAV7GYE2</accession>
<comment type="caution">
    <text evidence="2">The sequence shown here is derived from an EMBL/GenBank/DDBJ whole genome shotgun (WGS) entry which is preliminary data.</text>
</comment>
<dbReference type="AlphaFoldDB" id="A0AAV7GYE2"/>
<protein>
    <submittedName>
        <fullName evidence="2">Uncharacterized protein</fullName>
    </submittedName>
</protein>
<evidence type="ECO:0000313" key="2">
    <source>
        <dbReference type="EMBL" id="KAH0466830.1"/>
    </source>
</evidence>
<feature type="compositionally biased region" description="Basic and acidic residues" evidence="1">
    <location>
        <begin position="58"/>
        <end position="71"/>
    </location>
</feature>
<feature type="region of interest" description="Disordered" evidence="1">
    <location>
        <begin position="58"/>
        <end position="84"/>
    </location>
</feature>
<gene>
    <name evidence="2" type="ORF">IEQ34_004068</name>
</gene>
<keyword evidence="3" id="KW-1185">Reference proteome</keyword>